<evidence type="ECO:0000256" key="2">
    <source>
        <dbReference type="ARBA" id="ARBA00022472"/>
    </source>
</evidence>
<evidence type="ECO:0000313" key="4">
    <source>
        <dbReference type="EMBL" id="RZB64743.1"/>
    </source>
</evidence>
<comment type="caution">
    <text evidence="4">The sequence shown here is derived from an EMBL/GenBank/DDBJ whole genome shotgun (WGS) entry which is preliminary data.</text>
</comment>
<accession>A0A445GU83</accession>
<dbReference type="Gene3D" id="1.25.70.10">
    <property type="entry name" value="Transcription termination factor 3, mitochondrial"/>
    <property type="match status" value="1"/>
</dbReference>
<keyword evidence="5" id="KW-1185">Reference proteome</keyword>
<organism evidence="4 5">
    <name type="scientific">Glycine soja</name>
    <name type="common">Wild soybean</name>
    <dbReference type="NCBI Taxonomy" id="3848"/>
    <lineage>
        <taxon>Eukaryota</taxon>
        <taxon>Viridiplantae</taxon>
        <taxon>Streptophyta</taxon>
        <taxon>Embryophyta</taxon>
        <taxon>Tracheophyta</taxon>
        <taxon>Spermatophyta</taxon>
        <taxon>Magnoliopsida</taxon>
        <taxon>eudicotyledons</taxon>
        <taxon>Gunneridae</taxon>
        <taxon>Pentapetalae</taxon>
        <taxon>rosids</taxon>
        <taxon>fabids</taxon>
        <taxon>Fabales</taxon>
        <taxon>Fabaceae</taxon>
        <taxon>Papilionoideae</taxon>
        <taxon>50 kb inversion clade</taxon>
        <taxon>NPAAA clade</taxon>
        <taxon>indigoferoid/millettioid clade</taxon>
        <taxon>Phaseoleae</taxon>
        <taxon>Glycine</taxon>
        <taxon>Glycine subgen. Soja</taxon>
    </lineage>
</organism>
<keyword evidence="3" id="KW-0809">Transit peptide</keyword>
<dbReference type="Proteomes" id="UP000289340">
    <property type="component" value="Chromosome 15"/>
</dbReference>
<keyword evidence="2" id="KW-0806">Transcription termination</keyword>
<dbReference type="FunFam" id="1.25.70.10:FF:000001">
    <property type="entry name" value="Mitochondrial transcription termination factor-like"/>
    <property type="match status" value="1"/>
</dbReference>
<evidence type="ECO:0000256" key="1">
    <source>
        <dbReference type="ARBA" id="ARBA00007692"/>
    </source>
</evidence>
<dbReference type="PANTHER" id="PTHR13068">
    <property type="entry name" value="CGI-12 PROTEIN-RELATED"/>
    <property type="match status" value="1"/>
</dbReference>
<evidence type="ECO:0000256" key="3">
    <source>
        <dbReference type="ARBA" id="ARBA00022946"/>
    </source>
</evidence>
<dbReference type="GO" id="GO:0003676">
    <property type="term" value="F:nucleic acid binding"/>
    <property type="evidence" value="ECO:0007669"/>
    <property type="project" value="InterPro"/>
</dbReference>
<keyword evidence="2" id="KW-0805">Transcription regulation</keyword>
<comment type="similarity">
    <text evidence="1">Belongs to the mTERF family.</text>
</comment>
<dbReference type="EMBL" id="QZWG01000015">
    <property type="protein sequence ID" value="RZB64743.1"/>
    <property type="molecule type" value="Genomic_DNA"/>
</dbReference>
<dbReference type="PANTHER" id="PTHR13068:SF172">
    <property type="entry name" value="TRANSCRIPTION TERMINATION FACTOR FAMILY PROTEIN"/>
    <property type="match status" value="1"/>
</dbReference>
<reference evidence="4 5" key="1">
    <citation type="submission" date="2018-09" db="EMBL/GenBank/DDBJ databases">
        <title>A high-quality reference genome of wild soybean provides a powerful tool to mine soybean genomes.</title>
        <authorList>
            <person name="Xie M."/>
            <person name="Chung C.Y.L."/>
            <person name="Li M.-W."/>
            <person name="Wong F.-L."/>
            <person name="Chan T.-F."/>
            <person name="Lam H.-M."/>
        </authorList>
    </citation>
    <scope>NUCLEOTIDE SEQUENCE [LARGE SCALE GENOMIC DNA]</scope>
    <source>
        <strain evidence="5">cv. W05</strain>
        <tissue evidence="4">Hypocotyl of etiolated seedlings</tissue>
    </source>
</reference>
<dbReference type="InterPro" id="IPR038538">
    <property type="entry name" value="MTERF_sf"/>
</dbReference>
<name>A0A445GU83_GLYSO</name>
<dbReference type="InterPro" id="IPR003690">
    <property type="entry name" value="MTERF"/>
</dbReference>
<evidence type="ECO:0008006" key="6">
    <source>
        <dbReference type="Google" id="ProtNLM"/>
    </source>
</evidence>
<dbReference type="Gramene" id="XM_028346375.1">
    <property type="protein sequence ID" value="XP_028202176.1"/>
    <property type="gene ID" value="LOC114386373"/>
</dbReference>
<dbReference type="Pfam" id="PF02536">
    <property type="entry name" value="mTERF"/>
    <property type="match status" value="1"/>
</dbReference>
<proteinExistence type="inferred from homology"/>
<sequence length="336" mass="38574">MFRSQRFKPLLYLKGLTTPPSLQTPKPNSPFPSTLFPKHISLTSQQHSFAASYLVNTFGLSPETALKVSERVRFDTPQKPDSVIAFFTSNGFTVPQIKSIVKRVPDVLNCNPHKRLWPKFQFLLSKGASYPSDIVHLVNRCPRIINSSLEKNVIPTFELDSSITYLFRRRASILLSKDLRKNIDEVKELGFDPSKMSFVMALHAKMSVPKSRWDAKVDACKSWGWSEEMVLDAFRKHPIFMLGSKDKINEVMRFWVDQLGWDPLALAKMPKIFGYSLKGRIIPRGLVVRYLIGKGLRKKSASLLTPFSASERLFLENYVMRFKEETHQLSKVYVEK</sequence>
<gene>
    <name evidence="4" type="ORF">D0Y65_041005</name>
</gene>
<evidence type="ECO:0000313" key="5">
    <source>
        <dbReference type="Proteomes" id="UP000289340"/>
    </source>
</evidence>
<dbReference type="SMART" id="SM00733">
    <property type="entry name" value="Mterf"/>
    <property type="match status" value="4"/>
</dbReference>
<dbReference type="GO" id="GO:0006353">
    <property type="term" value="P:DNA-templated transcription termination"/>
    <property type="evidence" value="ECO:0007669"/>
    <property type="project" value="UniProtKB-KW"/>
</dbReference>
<protein>
    <recommendedName>
        <fullName evidence="6">Transcription termination factor MTERF6, chloroplastic/mitochondrial</fullName>
    </recommendedName>
</protein>
<keyword evidence="2" id="KW-0804">Transcription</keyword>
<dbReference type="AlphaFoldDB" id="A0A445GU83"/>